<name>A0A915LVY5_MELJA</name>
<dbReference type="AlphaFoldDB" id="A0A915LVY5"/>
<evidence type="ECO:0000313" key="1">
    <source>
        <dbReference type="Proteomes" id="UP000887561"/>
    </source>
</evidence>
<proteinExistence type="predicted"/>
<dbReference type="WBParaSite" id="scaffold18033_cov177.g18796">
    <property type="protein sequence ID" value="scaffold18033_cov177.g18796"/>
    <property type="gene ID" value="scaffold18033_cov177.g18796"/>
</dbReference>
<organism evidence="1 2">
    <name type="scientific">Meloidogyne javanica</name>
    <name type="common">Root-knot nematode worm</name>
    <dbReference type="NCBI Taxonomy" id="6303"/>
    <lineage>
        <taxon>Eukaryota</taxon>
        <taxon>Metazoa</taxon>
        <taxon>Ecdysozoa</taxon>
        <taxon>Nematoda</taxon>
        <taxon>Chromadorea</taxon>
        <taxon>Rhabditida</taxon>
        <taxon>Tylenchina</taxon>
        <taxon>Tylenchomorpha</taxon>
        <taxon>Tylenchoidea</taxon>
        <taxon>Meloidogynidae</taxon>
        <taxon>Meloidogyninae</taxon>
        <taxon>Meloidogyne</taxon>
        <taxon>Meloidogyne incognita group</taxon>
    </lineage>
</organism>
<reference evidence="2" key="1">
    <citation type="submission" date="2022-11" db="UniProtKB">
        <authorList>
            <consortium name="WormBaseParasite"/>
        </authorList>
    </citation>
    <scope>IDENTIFICATION</scope>
</reference>
<protein>
    <submittedName>
        <fullName evidence="2">Uncharacterized protein</fullName>
    </submittedName>
</protein>
<accession>A0A915LVY5</accession>
<dbReference type="Proteomes" id="UP000887561">
    <property type="component" value="Unplaced"/>
</dbReference>
<keyword evidence="1" id="KW-1185">Reference proteome</keyword>
<evidence type="ECO:0000313" key="2">
    <source>
        <dbReference type="WBParaSite" id="scaffold18033_cov177.g18796"/>
    </source>
</evidence>
<sequence length="188" mass="21654">MGNTNPDKYAKLNLFLRQTCGAKSRLRELLFGIEINQKNNLFPFEEAPDYGNDNTLLLILVSVDLNQDEIKERLYSLYIEGLKAPNENNDFNLRVFYGVSILAQLHSADQKMKEKYVDEIKLGWMDSRRAILGIFDVLMEIDSESCVIYGNSKLNELYTLKLGFEKGENFGIFERLRSGKKITNVSCY</sequence>